<organism evidence="4">
    <name type="scientific">Soboliphyme baturini</name>
    <dbReference type="NCBI Taxonomy" id="241478"/>
    <lineage>
        <taxon>Eukaryota</taxon>
        <taxon>Metazoa</taxon>
        <taxon>Ecdysozoa</taxon>
        <taxon>Nematoda</taxon>
        <taxon>Enoplea</taxon>
        <taxon>Dorylaimia</taxon>
        <taxon>Dioctophymatida</taxon>
        <taxon>Dioctophymatoidea</taxon>
        <taxon>Soboliphymatidae</taxon>
        <taxon>Soboliphyme</taxon>
    </lineage>
</organism>
<reference evidence="4" key="1">
    <citation type="submission" date="2016-06" db="UniProtKB">
        <authorList>
            <consortium name="WormBaseParasite"/>
        </authorList>
    </citation>
    <scope>IDENTIFICATION</scope>
</reference>
<feature type="region of interest" description="Disordered" evidence="1">
    <location>
        <begin position="71"/>
        <end position="100"/>
    </location>
</feature>
<name>A0A183J3X0_9BILA</name>
<protein>
    <submittedName>
        <fullName evidence="2 4">Uncharacterized protein</fullName>
    </submittedName>
</protein>
<reference evidence="2 3" key="2">
    <citation type="submission" date="2018-11" db="EMBL/GenBank/DDBJ databases">
        <authorList>
            <consortium name="Pathogen Informatics"/>
        </authorList>
    </citation>
    <scope>NUCLEOTIDE SEQUENCE [LARGE SCALE GENOMIC DNA]</scope>
</reference>
<sequence>MAGGKNSTVWNRVGQIGDPHETVIVEFMWNKFLYGCGSGLGGGTCATYKRQISLVDQSVRRLCALLQSGANAGEKAGDQDSDNDNDNDDSRCVVSQSGSR</sequence>
<dbReference type="Proteomes" id="UP000270296">
    <property type="component" value="Unassembled WGS sequence"/>
</dbReference>
<evidence type="ECO:0000256" key="1">
    <source>
        <dbReference type="SAM" id="MobiDB-lite"/>
    </source>
</evidence>
<proteinExistence type="predicted"/>
<dbReference type="EMBL" id="UZAM01014269">
    <property type="protein sequence ID" value="VDP32890.1"/>
    <property type="molecule type" value="Genomic_DNA"/>
</dbReference>
<dbReference type="AlphaFoldDB" id="A0A183J3X0"/>
<dbReference type="WBParaSite" id="SBAD_0001093801-mRNA-1">
    <property type="protein sequence ID" value="SBAD_0001093801-mRNA-1"/>
    <property type="gene ID" value="SBAD_0001093801"/>
</dbReference>
<accession>A0A183J3X0</accession>
<keyword evidence="3" id="KW-1185">Reference proteome</keyword>
<evidence type="ECO:0000313" key="3">
    <source>
        <dbReference type="Proteomes" id="UP000270296"/>
    </source>
</evidence>
<gene>
    <name evidence="2" type="ORF">SBAD_LOCUS10568</name>
</gene>
<evidence type="ECO:0000313" key="2">
    <source>
        <dbReference type="EMBL" id="VDP32890.1"/>
    </source>
</evidence>
<evidence type="ECO:0000313" key="4">
    <source>
        <dbReference type="WBParaSite" id="SBAD_0001093801-mRNA-1"/>
    </source>
</evidence>